<dbReference type="EMBL" id="JPRI01000002">
    <property type="protein sequence ID" value="KFF27397.1"/>
    <property type="molecule type" value="Genomic_DNA"/>
</dbReference>
<organism evidence="1 2">
    <name type="scientific">Chryseobacterium vrystaatense</name>
    <dbReference type="NCBI Taxonomy" id="307480"/>
    <lineage>
        <taxon>Bacteria</taxon>
        <taxon>Pseudomonadati</taxon>
        <taxon>Bacteroidota</taxon>
        <taxon>Flavobacteriia</taxon>
        <taxon>Flavobacteriales</taxon>
        <taxon>Weeksellaceae</taxon>
        <taxon>Chryseobacterium group</taxon>
        <taxon>Chryseobacterium</taxon>
    </lineage>
</organism>
<keyword evidence="2" id="KW-1185">Reference proteome</keyword>
<evidence type="ECO:0000313" key="2">
    <source>
        <dbReference type="Proteomes" id="UP000028719"/>
    </source>
</evidence>
<proteinExistence type="predicted"/>
<dbReference type="Proteomes" id="UP000028719">
    <property type="component" value="Unassembled WGS sequence"/>
</dbReference>
<accession>A0ABR4UQT3</accession>
<sequence length="111" mass="13263">MKIFERKMLADLYNSVNGLFAFTFYSRYDIEPEDMFFFIEKYSSNGVLEYESDKLNLTKEGREIILRQLFHRAERGNKFLKIPPEFIVKKINVNEPYLPNIRSVSLEILKN</sequence>
<gene>
    <name evidence="1" type="ORF">IW16_09240</name>
</gene>
<reference evidence="1 2" key="1">
    <citation type="submission" date="2014-07" db="EMBL/GenBank/DDBJ databases">
        <title>Genome of Chryseobacterium vrystaatense LMG 22846.</title>
        <authorList>
            <person name="Pipes S.E."/>
            <person name="Stropko S.J."/>
            <person name="Newman J.D."/>
        </authorList>
    </citation>
    <scope>NUCLEOTIDE SEQUENCE [LARGE SCALE GENOMIC DNA]</scope>
    <source>
        <strain evidence="1 2">LMG 22846</strain>
    </source>
</reference>
<dbReference type="RefSeq" id="WP_034742329.1">
    <property type="nucleotide sequence ID" value="NZ_JPRI01000002.1"/>
</dbReference>
<protein>
    <submittedName>
        <fullName evidence="1">Uncharacterized protein</fullName>
    </submittedName>
</protein>
<comment type="caution">
    <text evidence="1">The sequence shown here is derived from an EMBL/GenBank/DDBJ whole genome shotgun (WGS) entry which is preliminary data.</text>
</comment>
<evidence type="ECO:0000313" key="1">
    <source>
        <dbReference type="EMBL" id="KFF27397.1"/>
    </source>
</evidence>
<name>A0ABR4UQT3_9FLAO</name>